<dbReference type="InterPro" id="IPR044550">
    <property type="entry name" value="WzxE"/>
</dbReference>
<feature type="transmembrane region" description="Helical" evidence="6">
    <location>
        <begin position="387"/>
        <end position="409"/>
    </location>
</feature>
<feature type="transmembrane region" description="Helical" evidence="6">
    <location>
        <begin position="12"/>
        <end position="34"/>
    </location>
</feature>
<dbReference type="EMBL" id="CP014870">
    <property type="protein sequence ID" value="ANJ57477.1"/>
    <property type="molecule type" value="Genomic_DNA"/>
</dbReference>
<dbReference type="RefSeq" id="WP_064678968.1">
    <property type="nucleotide sequence ID" value="NZ_CP014870.1"/>
</dbReference>
<evidence type="ECO:0000256" key="2">
    <source>
        <dbReference type="ARBA" id="ARBA00022475"/>
    </source>
</evidence>
<feature type="transmembrane region" description="Helical" evidence="6">
    <location>
        <begin position="46"/>
        <end position="67"/>
    </location>
</feature>
<keyword evidence="5 6" id="KW-0472">Membrane</keyword>
<dbReference type="KEGG" id="psil:PMA3_20865"/>
<dbReference type="STRING" id="1853130.PMA3_20865"/>
<feature type="transmembrane region" description="Helical" evidence="6">
    <location>
        <begin position="217"/>
        <end position="238"/>
    </location>
</feature>
<gene>
    <name evidence="7" type="ORF">PMA3_20865</name>
</gene>
<feature type="transmembrane region" description="Helical" evidence="6">
    <location>
        <begin position="172"/>
        <end position="196"/>
    </location>
</feature>
<feature type="transmembrane region" description="Helical" evidence="6">
    <location>
        <begin position="334"/>
        <end position="355"/>
    </location>
</feature>
<evidence type="ECO:0000313" key="8">
    <source>
        <dbReference type="Proteomes" id="UP000078354"/>
    </source>
</evidence>
<dbReference type="InterPro" id="IPR050833">
    <property type="entry name" value="Poly_Biosynth_Transport"/>
</dbReference>
<evidence type="ECO:0000256" key="5">
    <source>
        <dbReference type="ARBA" id="ARBA00023136"/>
    </source>
</evidence>
<dbReference type="Pfam" id="PF01943">
    <property type="entry name" value="Polysacc_synt"/>
    <property type="match status" value="1"/>
</dbReference>
<dbReference type="GO" id="GO:0005886">
    <property type="term" value="C:plasma membrane"/>
    <property type="evidence" value="ECO:0007669"/>
    <property type="project" value="UniProtKB-SubCell"/>
</dbReference>
<sequence>MNLVRTSLLNGVAVVIKMLTLLGLNKVLAVYVGPAGYAAIGQFQNALQMITTFTGGAISNGVVKYTAQYHDRPDRQLKLWRTAGTVTIVGSVFVGVLVALLHRQLASVFLKDENLGSVFLWFSGGVVFFSLNSLLLAILNGRKEILLYVTANIAGSLLSLGVTFYLAIQYGLFGALIALVIYQSVSFVVTLLLCVRTKWFKISSLFGCLDKETLHNLSGYFLMAVVSAACVPLGQMLVRNHLGSTLGWEVAGYWEAMWRLSTAYLLLVTTTLSVYYLPRLSEMKTGGEIKKEVLDGYRLILPVAVVAGLLMYLLRDTIVSILFTSEFYPMRDFFSGQVVGDSLKICSWIMAYVMLSKAMVKLFIITEILSCVSFYILSVVFTDLWGMAAVTWAYAFNYALYSLIMYVFVYRKLENYSASESEKAT</sequence>
<feature type="transmembrane region" description="Helical" evidence="6">
    <location>
        <begin position="118"/>
        <end position="138"/>
    </location>
</feature>
<reference evidence="7 8" key="1">
    <citation type="journal article" date="2018" name="Syst. Appl. Microbiol.">
        <title>Pseudomonas silesiensis sp. nov. strain A3T isolated from a biological pesticide sewage treatment plant and analysis of the complete genome sequence.</title>
        <authorList>
            <person name="Kaminski M.A."/>
            <person name="Furmanczyk E.M."/>
            <person name="Sobczak A."/>
            <person name="Dziembowski A."/>
            <person name="Lipinski L."/>
        </authorList>
    </citation>
    <scope>NUCLEOTIDE SEQUENCE [LARGE SCALE GENOMIC DNA]</scope>
    <source>
        <strain evidence="7 8">A3</strain>
    </source>
</reference>
<dbReference type="InterPro" id="IPR002797">
    <property type="entry name" value="Polysacc_synth"/>
</dbReference>
<evidence type="ECO:0000313" key="7">
    <source>
        <dbReference type="EMBL" id="ANJ57477.1"/>
    </source>
</evidence>
<feature type="transmembrane region" description="Helical" evidence="6">
    <location>
        <begin position="258"/>
        <end position="277"/>
    </location>
</feature>
<keyword evidence="8" id="KW-1185">Reference proteome</keyword>
<comment type="subcellular location">
    <subcellularLocation>
        <location evidence="1">Cell membrane</location>
        <topology evidence="1">Multi-pass membrane protein</topology>
    </subcellularLocation>
</comment>
<organism evidence="7 8">
    <name type="scientific">Pseudomonas silesiensis</name>
    <dbReference type="NCBI Taxonomy" id="1853130"/>
    <lineage>
        <taxon>Bacteria</taxon>
        <taxon>Pseudomonadati</taxon>
        <taxon>Pseudomonadota</taxon>
        <taxon>Gammaproteobacteria</taxon>
        <taxon>Pseudomonadales</taxon>
        <taxon>Pseudomonadaceae</taxon>
        <taxon>Pseudomonas</taxon>
    </lineage>
</organism>
<name>A0A191YX62_9PSED</name>
<accession>A0A191YX62</accession>
<feature type="transmembrane region" description="Helical" evidence="6">
    <location>
        <begin position="79"/>
        <end position="98"/>
    </location>
</feature>
<evidence type="ECO:0000256" key="4">
    <source>
        <dbReference type="ARBA" id="ARBA00022989"/>
    </source>
</evidence>
<feature type="transmembrane region" description="Helical" evidence="6">
    <location>
        <begin position="145"/>
        <end position="166"/>
    </location>
</feature>
<dbReference type="Proteomes" id="UP000078354">
    <property type="component" value="Chromosome"/>
</dbReference>
<evidence type="ECO:0000256" key="3">
    <source>
        <dbReference type="ARBA" id="ARBA00022692"/>
    </source>
</evidence>
<proteinExistence type="predicted"/>
<dbReference type="CDD" id="cd13125">
    <property type="entry name" value="MATE_like_10"/>
    <property type="match status" value="1"/>
</dbReference>
<evidence type="ECO:0000256" key="6">
    <source>
        <dbReference type="SAM" id="Phobius"/>
    </source>
</evidence>
<feature type="transmembrane region" description="Helical" evidence="6">
    <location>
        <begin position="362"/>
        <end position="381"/>
    </location>
</feature>
<keyword evidence="4 6" id="KW-1133">Transmembrane helix</keyword>
<dbReference type="PANTHER" id="PTHR30250:SF30">
    <property type="entry name" value="LIPID III FLIPPASE"/>
    <property type="match status" value="1"/>
</dbReference>
<keyword evidence="3 6" id="KW-0812">Transmembrane</keyword>
<dbReference type="GO" id="GO:0009246">
    <property type="term" value="P:enterobacterial common antigen biosynthetic process"/>
    <property type="evidence" value="ECO:0007669"/>
    <property type="project" value="InterPro"/>
</dbReference>
<dbReference type="AlphaFoldDB" id="A0A191YX62"/>
<dbReference type="PANTHER" id="PTHR30250">
    <property type="entry name" value="PST FAMILY PREDICTED COLANIC ACID TRANSPORTER"/>
    <property type="match status" value="1"/>
</dbReference>
<dbReference type="OrthoDB" id="9769862at2"/>
<protein>
    <submittedName>
        <fullName evidence="7">Polysaccharide biosynthesis protein</fullName>
    </submittedName>
</protein>
<evidence type="ECO:0000256" key="1">
    <source>
        <dbReference type="ARBA" id="ARBA00004651"/>
    </source>
</evidence>
<feature type="transmembrane region" description="Helical" evidence="6">
    <location>
        <begin position="297"/>
        <end position="314"/>
    </location>
</feature>
<keyword evidence="2" id="KW-1003">Cell membrane</keyword>